<accession>A0A660SNY8</accession>
<proteinExistence type="predicted"/>
<dbReference type="EMBL" id="QNBE01000001">
    <property type="protein sequence ID" value="RKX71816.1"/>
    <property type="molecule type" value="Genomic_DNA"/>
</dbReference>
<sequence>MQRWAIGILLVLFLFGIGCGPKYAKKETLSLLEEARLAAEKAEAKVKDLEAEIASLKEKISSLKEELNELTQERDALKEKISSRCGK</sequence>
<dbReference type="Proteomes" id="UP000268469">
    <property type="component" value="Unassembled WGS sequence"/>
</dbReference>
<evidence type="ECO:0000313" key="2">
    <source>
        <dbReference type="EMBL" id="RKX71816.1"/>
    </source>
</evidence>
<organism evidence="2 3">
    <name type="scientific">candidate division WOR-3 bacterium</name>
    <dbReference type="NCBI Taxonomy" id="2052148"/>
    <lineage>
        <taxon>Bacteria</taxon>
        <taxon>Bacteria division WOR-3</taxon>
    </lineage>
</organism>
<feature type="coiled-coil region" evidence="1">
    <location>
        <begin position="25"/>
        <end position="80"/>
    </location>
</feature>
<dbReference type="Gene3D" id="1.20.5.190">
    <property type="match status" value="1"/>
</dbReference>
<protein>
    <submittedName>
        <fullName evidence="2">Uncharacterized protein</fullName>
    </submittedName>
</protein>
<evidence type="ECO:0000313" key="3">
    <source>
        <dbReference type="Proteomes" id="UP000268469"/>
    </source>
</evidence>
<gene>
    <name evidence="2" type="ORF">DRP53_00035</name>
</gene>
<keyword evidence="1" id="KW-0175">Coiled coil</keyword>
<dbReference type="PROSITE" id="PS51257">
    <property type="entry name" value="PROKAR_LIPOPROTEIN"/>
    <property type="match status" value="1"/>
</dbReference>
<evidence type="ECO:0000256" key="1">
    <source>
        <dbReference type="SAM" id="Coils"/>
    </source>
</evidence>
<name>A0A660SNY8_UNCW3</name>
<comment type="caution">
    <text evidence="2">The sequence shown here is derived from an EMBL/GenBank/DDBJ whole genome shotgun (WGS) entry which is preliminary data.</text>
</comment>
<dbReference type="AlphaFoldDB" id="A0A660SNY8"/>
<reference evidence="2 3" key="1">
    <citation type="submission" date="2018-06" db="EMBL/GenBank/DDBJ databases">
        <title>Extensive metabolic versatility and redundancy in microbially diverse, dynamic hydrothermal sediments.</title>
        <authorList>
            <person name="Dombrowski N."/>
            <person name="Teske A."/>
            <person name="Baker B.J."/>
        </authorList>
    </citation>
    <scope>NUCLEOTIDE SEQUENCE [LARGE SCALE GENOMIC DNA]</scope>
    <source>
        <strain evidence="2">B36_G15</strain>
    </source>
</reference>